<evidence type="ECO:0000313" key="2">
    <source>
        <dbReference type="EMBL" id="KAK4144909.1"/>
    </source>
</evidence>
<dbReference type="EMBL" id="MU853573">
    <property type="protein sequence ID" value="KAK4144909.1"/>
    <property type="molecule type" value="Genomic_DNA"/>
</dbReference>
<organism evidence="2 3">
    <name type="scientific">Dichotomopilus funicola</name>
    <dbReference type="NCBI Taxonomy" id="1934379"/>
    <lineage>
        <taxon>Eukaryota</taxon>
        <taxon>Fungi</taxon>
        <taxon>Dikarya</taxon>
        <taxon>Ascomycota</taxon>
        <taxon>Pezizomycotina</taxon>
        <taxon>Sordariomycetes</taxon>
        <taxon>Sordariomycetidae</taxon>
        <taxon>Sordariales</taxon>
        <taxon>Chaetomiaceae</taxon>
        <taxon>Dichotomopilus</taxon>
    </lineage>
</organism>
<keyword evidence="3" id="KW-1185">Reference proteome</keyword>
<dbReference type="GeneID" id="87816899"/>
<comment type="caution">
    <text evidence="2">The sequence shown here is derived from an EMBL/GenBank/DDBJ whole genome shotgun (WGS) entry which is preliminary data.</text>
</comment>
<gene>
    <name evidence="2" type="ORF">C8A04DRAFT_27407</name>
</gene>
<dbReference type="RefSeq" id="XP_062638280.1">
    <property type="nucleotide sequence ID" value="XM_062780286.1"/>
</dbReference>
<proteinExistence type="predicted"/>
<reference evidence="2" key="1">
    <citation type="journal article" date="2023" name="Mol. Phylogenet. Evol.">
        <title>Genome-scale phylogeny and comparative genomics of the fungal order Sordariales.</title>
        <authorList>
            <person name="Hensen N."/>
            <person name="Bonometti L."/>
            <person name="Westerberg I."/>
            <person name="Brannstrom I.O."/>
            <person name="Guillou S."/>
            <person name="Cros-Aarteil S."/>
            <person name="Calhoun S."/>
            <person name="Haridas S."/>
            <person name="Kuo A."/>
            <person name="Mondo S."/>
            <person name="Pangilinan J."/>
            <person name="Riley R."/>
            <person name="LaButti K."/>
            <person name="Andreopoulos B."/>
            <person name="Lipzen A."/>
            <person name="Chen C."/>
            <person name="Yan M."/>
            <person name="Daum C."/>
            <person name="Ng V."/>
            <person name="Clum A."/>
            <person name="Steindorff A."/>
            <person name="Ohm R.A."/>
            <person name="Martin F."/>
            <person name="Silar P."/>
            <person name="Natvig D.O."/>
            <person name="Lalanne C."/>
            <person name="Gautier V."/>
            <person name="Ament-Velasquez S.L."/>
            <person name="Kruys A."/>
            <person name="Hutchinson M.I."/>
            <person name="Powell A.J."/>
            <person name="Barry K."/>
            <person name="Miller A.N."/>
            <person name="Grigoriev I.V."/>
            <person name="Debuchy R."/>
            <person name="Gladieux P."/>
            <person name="Hiltunen Thoren M."/>
            <person name="Johannesson H."/>
        </authorList>
    </citation>
    <scope>NUCLEOTIDE SEQUENCE</scope>
    <source>
        <strain evidence="2">CBS 141.50</strain>
    </source>
</reference>
<feature type="region of interest" description="Disordered" evidence="1">
    <location>
        <begin position="1"/>
        <end position="142"/>
    </location>
</feature>
<reference evidence="2" key="2">
    <citation type="submission" date="2023-05" db="EMBL/GenBank/DDBJ databases">
        <authorList>
            <consortium name="Lawrence Berkeley National Laboratory"/>
            <person name="Steindorff A."/>
            <person name="Hensen N."/>
            <person name="Bonometti L."/>
            <person name="Westerberg I."/>
            <person name="Brannstrom I.O."/>
            <person name="Guillou S."/>
            <person name="Cros-Aarteil S."/>
            <person name="Calhoun S."/>
            <person name="Haridas S."/>
            <person name="Kuo A."/>
            <person name="Mondo S."/>
            <person name="Pangilinan J."/>
            <person name="Riley R."/>
            <person name="Labutti K."/>
            <person name="Andreopoulos B."/>
            <person name="Lipzen A."/>
            <person name="Chen C."/>
            <person name="Yanf M."/>
            <person name="Daum C."/>
            <person name="Ng V."/>
            <person name="Clum A."/>
            <person name="Ohm R."/>
            <person name="Martin F."/>
            <person name="Silar P."/>
            <person name="Natvig D."/>
            <person name="Lalanne C."/>
            <person name="Gautier V."/>
            <person name="Ament-Velasquez S.L."/>
            <person name="Kruys A."/>
            <person name="Hutchinson M.I."/>
            <person name="Powell A.J."/>
            <person name="Barry K."/>
            <person name="Miller A.N."/>
            <person name="Grigoriev I.V."/>
            <person name="Debuchy R."/>
            <person name="Gladieux P."/>
            <person name="Thoren M.H."/>
            <person name="Johannesson H."/>
        </authorList>
    </citation>
    <scope>NUCLEOTIDE SEQUENCE</scope>
    <source>
        <strain evidence="2">CBS 141.50</strain>
    </source>
</reference>
<name>A0AAN6ZP67_9PEZI</name>
<dbReference type="Proteomes" id="UP001302676">
    <property type="component" value="Unassembled WGS sequence"/>
</dbReference>
<protein>
    <submittedName>
        <fullName evidence="2">Uncharacterized protein</fullName>
    </submittedName>
</protein>
<accession>A0AAN6ZP67</accession>
<evidence type="ECO:0000313" key="3">
    <source>
        <dbReference type="Proteomes" id="UP001302676"/>
    </source>
</evidence>
<evidence type="ECO:0000256" key="1">
    <source>
        <dbReference type="SAM" id="MobiDB-lite"/>
    </source>
</evidence>
<dbReference type="AlphaFoldDB" id="A0AAN6ZP67"/>
<sequence>MSQSYWKSMASPTAPPGSPELLNSPKVNAPEQSGGWVHQMILTRTPPHSPPNSASASDIGADYDHHPRPPIRSATILHTPPRFTPERTATPSPPPLPPRKRALSPHPDSRSAKRLKTPPTSTTAWSEDDAPHFDDDEATQCGDDHYQGGLTQDYNDSLRARQPIIDLTGTTGWLSGILSTTDPASMRRELRARGPRYSVYVADNFTEDEIREQLEQLLKTARAYYLPADPKEPQRVVHPEEGASSLHILETFFDKYVNSAKDEDPLFDEEEEDVLDKFIGWLREMPMPPQVGRFGSLYEFRRHLKEMANTPFPKQIHVIVETGGGAQLSVPLRFSQIGEAAAEIRDLLRDIAGFF</sequence>